<organism evidence="2 3">
    <name type="scientific">Stylosanthes scabra</name>
    <dbReference type="NCBI Taxonomy" id="79078"/>
    <lineage>
        <taxon>Eukaryota</taxon>
        <taxon>Viridiplantae</taxon>
        <taxon>Streptophyta</taxon>
        <taxon>Embryophyta</taxon>
        <taxon>Tracheophyta</taxon>
        <taxon>Spermatophyta</taxon>
        <taxon>Magnoliopsida</taxon>
        <taxon>eudicotyledons</taxon>
        <taxon>Gunneridae</taxon>
        <taxon>Pentapetalae</taxon>
        <taxon>rosids</taxon>
        <taxon>fabids</taxon>
        <taxon>Fabales</taxon>
        <taxon>Fabaceae</taxon>
        <taxon>Papilionoideae</taxon>
        <taxon>50 kb inversion clade</taxon>
        <taxon>dalbergioids sensu lato</taxon>
        <taxon>Dalbergieae</taxon>
        <taxon>Pterocarpus clade</taxon>
        <taxon>Stylosanthes</taxon>
    </lineage>
</organism>
<evidence type="ECO:0000313" key="3">
    <source>
        <dbReference type="Proteomes" id="UP001341840"/>
    </source>
</evidence>
<comment type="caution">
    <text evidence="2">The sequence shown here is derived from an EMBL/GenBank/DDBJ whole genome shotgun (WGS) entry which is preliminary data.</text>
</comment>
<dbReference type="Proteomes" id="UP001341840">
    <property type="component" value="Unassembled WGS sequence"/>
</dbReference>
<accession>A0ABU6YMV9</accession>
<dbReference type="InterPro" id="IPR004328">
    <property type="entry name" value="BRO1_dom"/>
</dbReference>
<feature type="domain" description="BRO1" evidence="1">
    <location>
        <begin position="1"/>
        <end position="189"/>
    </location>
</feature>
<dbReference type="PROSITE" id="PS51180">
    <property type="entry name" value="BRO1"/>
    <property type="match status" value="1"/>
</dbReference>
<protein>
    <recommendedName>
        <fullName evidence="1">BRO1 domain-containing protein</fullName>
    </recommendedName>
</protein>
<dbReference type="Pfam" id="PF03097">
    <property type="entry name" value="BRO1"/>
    <property type="match status" value="1"/>
</dbReference>
<dbReference type="InterPro" id="IPR038499">
    <property type="entry name" value="BRO1_sf"/>
</dbReference>
<dbReference type="InterPro" id="IPR047138">
    <property type="entry name" value="RHPN1_2"/>
</dbReference>
<keyword evidence="3" id="KW-1185">Reference proteome</keyword>
<dbReference type="Gene3D" id="1.25.40.280">
    <property type="entry name" value="alix/aip1 like domains"/>
    <property type="match status" value="1"/>
</dbReference>
<proteinExistence type="predicted"/>
<dbReference type="PANTHER" id="PTHR23031">
    <property type="entry name" value="RHOPHILIN"/>
    <property type="match status" value="1"/>
</dbReference>
<gene>
    <name evidence="2" type="ORF">PIB30_070350</name>
</gene>
<dbReference type="PANTHER" id="PTHR23031:SF15">
    <property type="entry name" value="LD12055P"/>
    <property type="match status" value="1"/>
</dbReference>
<evidence type="ECO:0000313" key="2">
    <source>
        <dbReference type="EMBL" id="MED6211102.1"/>
    </source>
</evidence>
<sequence>MLDKLRKEMQRDDLSLPIRRDCLIRYFTCLCMIEPFFPINTSPNPPMFVWYNAFNPHEHSSQHNIHLEKASVLFNLGALCAHIALSCNLTTIQGHRLSMDALSDASDWFILLFSEIKKASGTSDLSQPFIEMMANQVVHLKYEFTHSQSDRSITGYHVSAETGTSDVTEQFLSGYCKAHSLLQQVCQPP</sequence>
<dbReference type="EMBL" id="JASCZI010242446">
    <property type="protein sequence ID" value="MED6211102.1"/>
    <property type="molecule type" value="Genomic_DNA"/>
</dbReference>
<name>A0ABU6YMV9_9FABA</name>
<evidence type="ECO:0000259" key="1">
    <source>
        <dbReference type="PROSITE" id="PS51180"/>
    </source>
</evidence>
<reference evidence="2 3" key="1">
    <citation type="journal article" date="2023" name="Plants (Basel)">
        <title>Bridging the Gap: Combining Genomics and Transcriptomics Approaches to Understand Stylosanthes scabra, an Orphan Legume from the Brazilian Caatinga.</title>
        <authorList>
            <person name="Ferreira-Neto J.R.C."/>
            <person name="da Silva M.D."/>
            <person name="Binneck E."/>
            <person name="de Melo N.F."/>
            <person name="da Silva R.H."/>
            <person name="de Melo A.L.T.M."/>
            <person name="Pandolfi V."/>
            <person name="Bustamante F.O."/>
            <person name="Brasileiro-Vidal A.C."/>
            <person name="Benko-Iseppon A.M."/>
        </authorList>
    </citation>
    <scope>NUCLEOTIDE SEQUENCE [LARGE SCALE GENOMIC DNA]</scope>
    <source>
        <tissue evidence="2">Leaves</tissue>
    </source>
</reference>